<accession>A8F6D4</accession>
<dbReference type="AlphaFoldDB" id="A8F6D4"/>
<evidence type="ECO:0000256" key="5">
    <source>
        <dbReference type="ARBA" id="ARBA00022989"/>
    </source>
</evidence>
<dbReference type="Pfam" id="PF00528">
    <property type="entry name" value="BPD_transp_1"/>
    <property type="match status" value="1"/>
</dbReference>
<comment type="subcellular location">
    <subcellularLocation>
        <location evidence="1 7">Cell membrane</location>
        <topology evidence="1 7">Multi-pass membrane protein</topology>
    </subcellularLocation>
</comment>
<evidence type="ECO:0000256" key="3">
    <source>
        <dbReference type="ARBA" id="ARBA00022475"/>
    </source>
</evidence>
<dbReference type="KEGG" id="tle:Tlet_1153"/>
<evidence type="ECO:0000256" key="1">
    <source>
        <dbReference type="ARBA" id="ARBA00004651"/>
    </source>
</evidence>
<keyword evidence="2 7" id="KW-0813">Transport</keyword>
<dbReference type="EMBL" id="CP000812">
    <property type="protein sequence ID" value="ABV33718.1"/>
    <property type="molecule type" value="Genomic_DNA"/>
</dbReference>
<feature type="transmembrane region" description="Helical" evidence="7">
    <location>
        <begin position="75"/>
        <end position="99"/>
    </location>
</feature>
<dbReference type="STRING" id="416591.Tlet_1153"/>
<dbReference type="InterPro" id="IPR035906">
    <property type="entry name" value="MetI-like_sf"/>
</dbReference>
<dbReference type="PANTHER" id="PTHR43744">
    <property type="entry name" value="ABC TRANSPORTER PERMEASE PROTEIN MG189-RELATED-RELATED"/>
    <property type="match status" value="1"/>
</dbReference>
<proteinExistence type="inferred from homology"/>
<dbReference type="CDD" id="cd06261">
    <property type="entry name" value="TM_PBP2"/>
    <property type="match status" value="1"/>
</dbReference>
<dbReference type="HOGENOM" id="CLU_016047_1_1_0"/>
<sequence length="293" mass="33255" precursor="true">MGKEKRGVSVKSRRVWTIMLLVFTAIIMGFPFFWMITSSVKSNEEIFLWPPTFLPKTPTFEHYQNAIMTRSFGRYFLNSFIVALSSAIINLIFCSVAGYAFAKLEFPFKNILFLILLSTMMVPIQITLVPTFLLVKSFPLVGGNDIFGRGGTGLLNTYFGLMIPHIMSAFGVFVMRQFYMQFPRELMEAARIDGASELRIFTKIFLPLGKPSLAALAIFTFTQAWDDFLWPLVVTSDSNMRTIQLGLETFKSRYTVDWGPLMAATTVSIIPIVIVFFVFQKYFTDISLSSGIK</sequence>
<keyword evidence="4 7" id="KW-0812">Transmembrane</keyword>
<dbReference type="GO" id="GO:0055085">
    <property type="term" value="P:transmembrane transport"/>
    <property type="evidence" value="ECO:0007669"/>
    <property type="project" value="InterPro"/>
</dbReference>
<feature type="domain" description="ABC transmembrane type-1" evidence="8">
    <location>
        <begin position="76"/>
        <end position="279"/>
    </location>
</feature>
<dbReference type="InterPro" id="IPR000515">
    <property type="entry name" value="MetI-like"/>
</dbReference>
<keyword evidence="10" id="KW-1185">Reference proteome</keyword>
<feature type="transmembrane region" description="Helical" evidence="7">
    <location>
        <begin position="155"/>
        <end position="179"/>
    </location>
</feature>
<evidence type="ECO:0000256" key="4">
    <source>
        <dbReference type="ARBA" id="ARBA00022692"/>
    </source>
</evidence>
<evidence type="ECO:0000259" key="8">
    <source>
        <dbReference type="PROSITE" id="PS50928"/>
    </source>
</evidence>
<feature type="transmembrane region" description="Helical" evidence="7">
    <location>
        <begin position="258"/>
        <end position="279"/>
    </location>
</feature>
<feature type="transmembrane region" description="Helical" evidence="7">
    <location>
        <begin position="15"/>
        <end position="36"/>
    </location>
</feature>
<dbReference type="PROSITE" id="PS50928">
    <property type="entry name" value="ABC_TM1"/>
    <property type="match status" value="1"/>
</dbReference>
<dbReference type="PANTHER" id="PTHR43744:SF8">
    <property type="entry name" value="SN-GLYCEROL-3-PHOSPHATE TRANSPORT SYSTEM PERMEASE PROTEIN UGPE"/>
    <property type="match status" value="1"/>
</dbReference>
<protein>
    <submittedName>
        <fullName evidence="9">Binding-protein-dependent transport systems inner membrane component</fullName>
    </submittedName>
</protein>
<comment type="similarity">
    <text evidence="7">Belongs to the binding-protein-dependent transport system permease family.</text>
</comment>
<dbReference type="SUPFAM" id="SSF161098">
    <property type="entry name" value="MetI-like"/>
    <property type="match status" value="1"/>
</dbReference>
<feature type="transmembrane region" description="Helical" evidence="7">
    <location>
        <begin position="111"/>
        <end position="135"/>
    </location>
</feature>
<organism evidence="9 10">
    <name type="scientific">Pseudothermotoga lettingae (strain ATCC BAA-301 / DSM 14385 / NBRC 107922 / TMO)</name>
    <name type="common">Thermotoga lettingae</name>
    <dbReference type="NCBI Taxonomy" id="416591"/>
    <lineage>
        <taxon>Bacteria</taxon>
        <taxon>Thermotogati</taxon>
        <taxon>Thermotogota</taxon>
        <taxon>Thermotogae</taxon>
        <taxon>Thermotogales</taxon>
        <taxon>Thermotogaceae</taxon>
        <taxon>Pseudothermotoga</taxon>
    </lineage>
</organism>
<evidence type="ECO:0000313" key="9">
    <source>
        <dbReference type="EMBL" id="ABV33718.1"/>
    </source>
</evidence>
<gene>
    <name evidence="9" type="ordered locus">Tlet_1153</name>
</gene>
<dbReference type="Gene3D" id="1.10.3720.10">
    <property type="entry name" value="MetI-like"/>
    <property type="match status" value="1"/>
</dbReference>
<keyword evidence="5 7" id="KW-1133">Transmembrane helix</keyword>
<dbReference type="GO" id="GO:0005886">
    <property type="term" value="C:plasma membrane"/>
    <property type="evidence" value="ECO:0007669"/>
    <property type="project" value="UniProtKB-SubCell"/>
</dbReference>
<reference evidence="9 10" key="2">
    <citation type="journal article" date="2009" name="Proc. Natl. Acad. Sci. U.S.A.">
        <title>On the chimeric nature, thermophilic origin, and phylogenetic placement of the Thermotogales.</title>
        <authorList>
            <person name="Zhaxybayeva O."/>
            <person name="Swithers K.S."/>
            <person name="Lapierre P."/>
            <person name="Fournier G.P."/>
            <person name="Bickhart D.M."/>
            <person name="DeBoy R.T."/>
            <person name="Nelson K.E."/>
            <person name="Nesbo C.L."/>
            <person name="Doolittle W.F."/>
            <person name="Gogarten J.P."/>
            <person name="Noll K.M."/>
        </authorList>
    </citation>
    <scope>NUCLEOTIDE SEQUENCE [LARGE SCALE GENOMIC DNA]</scope>
    <source>
        <strain evidence="10">ATCC BAA-301 / DSM 14385 / NBRC 107922 / TMO</strain>
    </source>
</reference>
<keyword evidence="6 7" id="KW-0472">Membrane</keyword>
<keyword evidence="3" id="KW-1003">Cell membrane</keyword>
<name>A8F6D4_PSELT</name>
<evidence type="ECO:0000256" key="7">
    <source>
        <dbReference type="RuleBase" id="RU363032"/>
    </source>
</evidence>
<dbReference type="Proteomes" id="UP000002016">
    <property type="component" value="Chromosome"/>
</dbReference>
<evidence type="ECO:0000313" key="10">
    <source>
        <dbReference type="Proteomes" id="UP000002016"/>
    </source>
</evidence>
<evidence type="ECO:0000256" key="6">
    <source>
        <dbReference type="ARBA" id="ARBA00023136"/>
    </source>
</evidence>
<dbReference type="eggNOG" id="COG0395">
    <property type="taxonomic scope" value="Bacteria"/>
</dbReference>
<reference evidence="9 10" key="1">
    <citation type="submission" date="2007-08" db="EMBL/GenBank/DDBJ databases">
        <title>Complete sequence of Thermotoga lettingae TMO.</title>
        <authorList>
            <consortium name="US DOE Joint Genome Institute"/>
            <person name="Copeland A."/>
            <person name="Lucas S."/>
            <person name="Lapidus A."/>
            <person name="Barry K."/>
            <person name="Glavina del Rio T."/>
            <person name="Dalin E."/>
            <person name="Tice H."/>
            <person name="Pitluck S."/>
            <person name="Foster B."/>
            <person name="Bruce D."/>
            <person name="Schmutz J."/>
            <person name="Larimer F."/>
            <person name="Land M."/>
            <person name="Hauser L."/>
            <person name="Kyrpides N."/>
            <person name="Mikhailova N."/>
            <person name="Nelson K."/>
            <person name="Gogarten J.P."/>
            <person name="Noll K."/>
            <person name="Richardson P."/>
        </authorList>
    </citation>
    <scope>NUCLEOTIDE SEQUENCE [LARGE SCALE GENOMIC DNA]</scope>
    <source>
        <strain evidence="10">ATCC BAA-301 / DSM 14385 / NBRC 107922 / TMO</strain>
    </source>
</reference>
<evidence type="ECO:0000256" key="2">
    <source>
        <dbReference type="ARBA" id="ARBA00022448"/>
    </source>
</evidence>